<dbReference type="InterPro" id="IPR005813">
    <property type="entry name" value="Ribosomal_bL20"/>
</dbReference>
<evidence type="ECO:0000256" key="9">
    <source>
        <dbReference type="RuleBase" id="RU000560"/>
    </source>
</evidence>
<protein>
    <recommendedName>
        <fullName evidence="7 8">Large ribosomal subunit protein bL20</fullName>
    </recommendedName>
</protein>
<dbReference type="RefSeq" id="WP_016482268.1">
    <property type="nucleotide sequence ID" value="NC_021487.1"/>
</dbReference>
<dbReference type="GO" id="GO:0000027">
    <property type="term" value="P:ribosomal large subunit assembly"/>
    <property type="evidence" value="ECO:0007669"/>
    <property type="project" value="UniProtKB-UniRule"/>
</dbReference>
<gene>
    <name evidence="8" type="primary">rplT</name>
    <name evidence="10" type="ORF">CCALI_00891</name>
</gene>
<dbReference type="NCBIfam" id="TIGR01032">
    <property type="entry name" value="rplT_bact"/>
    <property type="match status" value="1"/>
</dbReference>
<dbReference type="KEGG" id="ccz:CCALI_00891"/>
<comment type="similarity">
    <text evidence="1 8 9">Belongs to the bacterial ribosomal protein bL20 family.</text>
</comment>
<dbReference type="PATRIC" id="fig|1303518.3.peg.901"/>
<evidence type="ECO:0000256" key="3">
    <source>
        <dbReference type="ARBA" id="ARBA00022884"/>
    </source>
</evidence>
<dbReference type="GO" id="GO:0003735">
    <property type="term" value="F:structural constituent of ribosome"/>
    <property type="evidence" value="ECO:0007669"/>
    <property type="project" value="InterPro"/>
</dbReference>
<accession>S0EWI0</accession>
<dbReference type="InterPro" id="IPR049946">
    <property type="entry name" value="RIBOSOMAL_L20_CS"/>
</dbReference>
<dbReference type="InParanoid" id="S0EWI0"/>
<dbReference type="GO" id="GO:1990904">
    <property type="term" value="C:ribonucleoprotein complex"/>
    <property type="evidence" value="ECO:0007669"/>
    <property type="project" value="UniProtKB-KW"/>
</dbReference>
<evidence type="ECO:0000256" key="4">
    <source>
        <dbReference type="ARBA" id="ARBA00022980"/>
    </source>
</evidence>
<keyword evidence="11" id="KW-1185">Reference proteome</keyword>
<reference evidence="11" key="1">
    <citation type="submission" date="2013-03" db="EMBL/GenBank/DDBJ databases">
        <title>Genome sequence of Chthonomonas calidirosea, the first sequenced genome from the Armatimonadetes phylum (formally candidate division OP10).</title>
        <authorList>
            <person name="Lee K.C.Y."/>
            <person name="Morgan X.C."/>
            <person name="Dunfield P.F."/>
            <person name="Tamas I."/>
            <person name="Houghton K.M."/>
            <person name="Vyssotski M."/>
            <person name="Ryan J.L.J."/>
            <person name="Lagutin K."/>
            <person name="McDonald I.R."/>
            <person name="Stott M.B."/>
        </authorList>
    </citation>
    <scope>NUCLEOTIDE SEQUENCE [LARGE SCALE GENOMIC DNA]</scope>
    <source>
        <strain evidence="11">DSM 23976 / ICMP 18418 / T49</strain>
    </source>
</reference>
<dbReference type="STRING" id="454171.CP488_00264"/>
<dbReference type="EMBL" id="HF951689">
    <property type="protein sequence ID" value="CCW34714.1"/>
    <property type="molecule type" value="Genomic_DNA"/>
</dbReference>
<dbReference type="Proteomes" id="UP000014227">
    <property type="component" value="Chromosome I"/>
</dbReference>
<dbReference type="GO" id="GO:0006412">
    <property type="term" value="P:translation"/>
    <property type="evidence" value="ECO:0007669"/>
    <property type="project" value="InterPro"/>
</dbReference>
<dbReference type="SUPFAM" id="SSF74731">
    <property type="entry name" value="Ribosomal protein L20"/>
    <property type="match status" value="1"/>
</dbReference>
<evidence type="ECO:0000256" key="1">
    <source>
        <dbReference type="ARBA" id="ARBA00007698"/>
    </source>
</evidence>
<dbReference type="PROSITE" id="PS00937">
    <property type="entry name" value="RIBOSOMAL_L20"/>
    <property type="match status" value="1"/>
</dbReference>
<dbReference type="AlphaFoldDB" id="S0EWI0"/>
<keyword evidence="5 8" id="KW-0687">Ribonucleoprotein</keyword>
<dbReference type="Gene3D" id="1.10.1900.20">
    <property type="entry name" value="Ribosomal protein L20"/>
    <property type="match status" value="1"/>
</dbReference>
<comment type="function">
    <text evidence="6 8 9">Binds directly to 23S ribosomal RNA and is necessary for the in vitro assembly process of the 50S ribosomal subunit. It is not involved in the protein synthesizing functions of that subunit.</text>
</comment>
<dbReference type="FunFam" id="1.10.1900.20:FF:000001">
    <property type="entry name" value="50S ribosomal protein L20"/>
    <property type="match status" value="1"/>
</dbReference>
<dbReference type="FunCoup" id="S0EWI0">
    <property type="interactions" value="431"/>
</dbReference>
<organism evidence="10 11">
    <name type="scientific">Chthonomonas calidirosea (strain DSM 23976 / ICMP 18418 / T49)</name>
    <dbReference type="NCBI Taxonomy" id="1303518"/>
    <lineage>
        <taxon>Bacteria</taxon>
        <taxon>Bacillati</taxon>
        <taxon>Armatimonadota</taxon>
        <taxon>Chthonomonadia</taxon>
        <taxon>Chthonomonadales</taxon>
        <taxon>Chthonomonadaceae</taxon>
        <taxon>Chthonomonas</taxon>
    </lineage>
</organism>
<evidence type="ECO:0000313" key="10">
    <source>
        <dbReference type="EMBL" id="CCW34714.1"/>
    </source>
</evidence>
<evidence type="ECO:0000256" key="6">
    <source>
        <dbReference type="ARBA" id="ARBA00024775"/>
    </source>
</evidence>
<dbReference type="HOGENOM" id="CLU_123265_0_1_0"/>
<proteinExistence type="inferred from homology"/>
<evidence type="ECO:0000256" key="5">
    <source>
        <dbReference type="ARBA" id="ARBA00023274"/>
    </source>
</evidence>
<dbReference type="HAMAP" id="MF_00382">
    <property type="entry name" value="Ribosomal_bL20"/>
    <property type="match status" value="1"/>
</dbReference>
<dbReference type="Gene3D" id="6.10.160.10">
    <property type="match status" value="1"/>
</dbReference>
<keyword evidence="4 8" id="KW-0689">Ribosomal protein</keyword>
<dbReference type="PANTHER" id="PTHR10986">
    <property type="entry name" value="39S RIBOSOMAL PROTEIN L20"/>
    <property type="match status" value="1"/>
</dbReference>
<keyword evidence="3 8" id="KW-0694">RNA-binding</keyword>
<dbReference type="InterPro" id="IPR035566">
    <property type="entry name" value="Ribosomal_protein_bL20_C"/>
</dbReference>
<keyword evidence="2 8" id="KW-0699">rRNA-binding</keyword>
<dbReference type="GO" id="GO:0019843">
    <property type="term" value="F:rRNA binding"/>
    <property type="evidence" value="ECO:0007669"/>
    <property type="project" value="UniProtKB-UniRule"/>
</dbReference>
<dbReference type="CDD" id="cd07026">
    <property type="entry name" value="Ribosomal_L20"/>
    <property type="match status" value="1"/>
</dbReference>
<dbReference type="PRINTS" id="PR00062">
    <property type="entry name" value="RIBOSOMALL20"/>
</dbReference>
<dbReference type="GO" id="GO:0005840">
    <property type="term" value="C:ribosome"/>
    <property type="evidence" value="ECO:0007669"/>
    <property type="project" value="UniProtKB-KW"/>
</dbReference>
<evidence type="ECO:0000256" key="2">
    <source>
        <dbReference type="ARBA" id="ARBA00022730"/>
    </source>
</evidence>
<dbReference type="eggNOG" id="COG0292">
    <property type="taxonomic scope" value="Bacteria"/>
</dbReference>
<evidence type="ECO:0000256" key="7">
    <source>
        <dbReference type="ARBA" id="ARBA00035172"/>
    </source>
</evidence>
<sequence length="124" mass="14151">MPRVKRGTITHKRHKKIIEAAKGYWGAKHRLFRPANEQVLKSGNYAYRDRRARKRDFRRLWITRISAACRAEGLQYCRFIQGLRYLGIALDRKVLADMAVHDPKAFSQLVAQATSALNAAGDAA</sequence>
<dbReference type="Pfam" id="PF00453">
    <property type="entry name" value="Ribosomal_L20"/>
    <property type="match status" value="1"/>
</dbReference>
<name>S0EWI0_CHTCT</name>
<evidence type="ECO:0000313" key="11">
    <source>
        <dbReference type="Proteomes" id="UP000014227"/>
    </source>
</evidence>
<dbReference type="OrthoDB" id="9808966at2"/>
<evidence type="ECO:0000256" key="8">
    <source>
        <dbReference type="HAMAP-Rule" id="MF_00382"/>
    </source>
</evidence>